<comment type="subcellular location">
    <subcellularLocation>
        <location evidence="1">Cell surface</location>
    </subcellularLocation>
</comment>
<dbReference type="Pfam" id="PF15980">
    <property type="entry name" value="ComGF"/>
    <property type="match status" value="1"/>
</dbReference>
<gene>
    <name evidence="3" type="ORF">BAOM_3758</name>
</gene>
<evidence type="ECO:0000313" key="4">
    <source>
        <dbReference type="Proteomes" id="UP000283095"/>
    </source>
</evidence>
<dbReference type="RefSeq" id="WP_127761360.1">
    <property type="nucleotide sequence ID" value="NZ_CP026095.1"/>
</dbReference>
<dbReference type="Proteomes" id="UP000283095">
    <property type="component" value="Chromosome"/>
</dbReference>
<dbReference type="InterPro" id="IPR016977">
    <property type="entry name" value="ComGF"/>
</dbReference>
<dbReference type="OrthoDB" id="2361316at2"/>
<dbReference type="KEGG" id="pasa:BAOM_3758"/>
<protein>
    <submittedName>
        <fullName evidence="3">Uncharacterized protein</fullName>
    </submittedName>
</protein>
<dbReference type="NCBIfam" id="NF041002">
    <property type="entry name" value="pilin_ComGF"/>
    <property type="match status" value="1"/>
</dbReference>
<proteinExistence type="predicted"/>
<evidence type="ECO:0000256" key="2">
    <source>
        <dbReference type="ARBA" id="ARBA00023287"/>
    </source>
</evidence>
<name>A0A3Q9RQF5_9BACI</name>
<organism evidence="3 4">
    <name type="scientific">Peribacillus asahii</name>
    <dbReference type="NCBI Taxonomy" id="228899"/>
    <lineage>
        <taxon>Bacteria</taxon>
        <taxon>Bacillati</taxon>
        <taxon>Bacillota</taxon>
        <taxon>Bacilli</taxon>
        <taxon>Bacillales</taxon>
        <taxon>Bacillaceae</taxon>
        <taxon>Peribacillus</taxon>
    </lineage>
</organism>
<keyword evidence="2" id="KW-0178">Competence</keyword>
<dbReference type="Pfam" id="PF07963">
    <property type="entry name" value="N_methyl"/>
    <property type="match status" value="1"/>
</dbReference>
<accession>A0A3Q9RQF5</accession>
<sequence>MLQKSNGFTMVEMLISLVVFMMISLFVLQIFLVMYPNGITNKQLHHKEWEVFSIQLQKELRESKNQTVKNNKLYLLTNGSVASVELYQNIVRRQVEGLGHEILLQNVADFQVNQKGNQISVKVTDYSGKQYSRTFHPYFKKEFNVNEE</sequence>
<dbReference type="GO" id="GO:0009986">
    <property type="term" value="C:cell surface"/>
    <property type="evidence" value="ECO:0007669"/>
    <property type="project" value="UniProtKB-SubCell"/>
</dbReference>
<reference evidence="3 4" key="1">
    <citation type="submission" date="2018-01" db="EMBL/GenBank/DDBJ databases">
        <title>Bacillus asahii Genome sequencing and assembly.</title>
        <authorList>
            <person name="Jiang H."/>
            <person name="Feng Y."/>
            <person name="Zhao F."/>
            <person name="Lin X."/>
        </authorList>
    </citation>
    <scope>NUCLEOTIDE SEQUENCE [LARGE SCALE GENOMIC DNA]</scope>
    <source>
        <strain evidence="3 4">OM18</strain>
    </source>
</reference>
<evidence type="ECO:0000313" key="3">
    <source>
        <dbReference type="EMBL" id="AZV44367.1"/>
    </source>
</evidence>
<evidence type="ECO:0000256" key="1">
    <source>
        <dbReference type="ARBA" id="ARBA00004241"/>
    </source>
</evidence>
<dbReference type="EMBL" id="CP026095">
    <property type="protein sequence ID" value="AZV44367.1"/>
    <property type="molecule type" value="Genomic_DNA"/>
</dbReference>
<dbReference type="InterPro" id="IPR012902">
    <property type="entry name" value="N_methyl_site"/>
</dbReference>
<dbReference type="AlphaFoldDB" id="A0A3Q9RQF5"/>
<dbReference type="GO" id="GO:0030420">
    <property type="term" value="P:establishment of competence for transformation"/>
    <property type="evidence" value="ECO:0007669"/>
    <property type="project" value="UniProtKB-KW"/>
</dbReference>